<dbReference type="InterPro" id="IPR036962">
    <property type="entry name" value="Glyco_hydro_3_N_sf"/>
</dbReference>
<evidence type="ECO:0000256" key="2">
    <source>
        <dbReference type="ARBA" id="ARBA00022801"/>
    </source>
</evidence>
<dbReference type="SUPFAM" id="SSF51445">
    <property type="entry name" value="(Trans)glycosidases"/>
    <property type="match status" value="1"/>
</dbReference>
<proteinExistence type="inferred from homology"/>
<dbReference type="InterPro" id="IPR017853">
    <property type="entry name" value="GH"/>
</dbReference>
<evidence type="ECO:0000259" key="4">
    <source>
        <dbReference type="Pfam" id="PF00933"/>
    </source>
</evidence>
<dbReference type="PANTHER" id="PTHR30480:SF16">
    <property type="entry name" value="GLYCOSIDE HYDROLASE FAMILY 3 DOMAIN PROTEIN"/>
    <property type="match status" value="1"/>
</dbReference>
<accession>A0AA87NL36</accession>
<dbReference type="RefSeq" id="WP_016523952.1">
    <property type="nucleotide sequence ID" value="NZ_KE332517.1"/>
</dbReference>
<evidence type="ECO:0000313" key="6">
    <source>
        <dbReference type="Proteomes" id="UP000014634"/>
    </source>
</evidence>
<dbReference type="PANTHER" id="PTHR30480">
    <property type="entry name" value="BETA-HEXOSAMINIDASE-RELATED"/>
    <property type="match status" value="1"/>
</dbReference>
<dbReference type="Pfam" id="PF00933">
    <property type="entry name" value="Glyco_hydro_3"/>
    <property type="match status" value="1"/>
</dbReference>
<keyword evidence="2" id="KW-0378">Hydrolase</keyword>
<dbReference type="GO" id="GO:0009254">
    <property type="term" value="P:peptidoglycan turnover"/>
    <property type="evidence" value="ECO:0007669"/>
    <property type="project" value="TreeGrafter"/>
</dbReference>
<keyword evidence="3" id="KW-0326">Glycosidase</keyword>
<dbReference type="InterPro" id="IPR050226">
    <property type="entry name" value="NagZ_Beta-hexosaminidase"/>
</dbReference>
<dbReference type="InterPro" id="IPR001764">
    <property type="entry name" value="Glyco_hydro_3_N"/>
</dbReference>
<dbReference type="Gene3D" id="3.20.20.300">
    <property type="entry name" value="Glycoside hydrolase, family 3, N-terminal domain"/>
    <property type="match status" value="1"/>
</dbReference>
<evidence type="ECO:0000313" key="5">
    <source>
        <dbReference type="EMBL" id="EPF27891.1"/>
    </source>
</evidence>
<dbReference type="Gene3D" id="3.40.50.1700">
    <property type="entry name" value="Glycoside hydrolase family 3 C-terminal domain"/>
    <property type="match status" value="1"/>
</dbReference>
<feature type="domain" description="Glycoside hydrolase family 3 N-terminal" evidence="4">
    <location>
        <begin position="7"/>
        <end position="328"/>
    </location>
</feature>
<dbReference type="EMBL" id="ATFE01000014">
    <property type="protein sequence ID" value="EPF27891.1"/>
    <property type="molecule type" value="Genomic_DNA"/>
</dbReference>
<organism evidence="5 6">
    <name type="scientific">Treponema medium ATCC 700293</name>
    <dbReference type="NCBI Taxonomy" id="1125700"/>
    <lineage>
        <taxon>Bacteria</taxon>
        <taxon>Pseudomonadati</taxon>
        <taxon>Spirochaetota</taxon>
        <taxon>Spirochaetia</taxon>
        <taxon>Spirochaetales</taxon>
        <taxon>Treponemataceae</taxon>
        <taxon>Treponema</taxon>
    </lineage>
</organism>
<protein>
    <recommendedName>
        <fullName evidence="4">Glycoside hydrolase family 3 N-terminal domain-containing protein</fullName>
    </recommendedName>
</protein>
<dbReference type="PRINTS" id="PR00133">
    <property type="entry name" value="GLHYDRLASE3"/>
</dbReference>
<dbReference type="AlphaFoldDB" id="A0AA87NL36"/>
<evidence type="ECO:0000256" key="3">
    <source>
        <dbReference type="ARBA" id="ARBA00023295"/>
    </source>
</evidence>
<dbReference type="Proteomes" id="UP000014634">
    <property type="component" value="Unassembled WGS sequence"/>
</dbReference>
<dbReference type="GO" id="GO:0004553">
    <property type="term" value="F:hydrolase activity, hydrolyzing O-glycosyl compounds"/>
    <property type="evidence" value="ECO:0007669"/>
    <property type="project" value="InterPro"/>
</dbReference>
<dbReference type="InterPro" id="IPR036881">
    <property type="entry name" value="Glyco_hydro_3_C_sf"/>
</dbReference>
<evidence type="ECO:0000256" key="1">
    <source>
        <dbReference type="ARBA" id="ARBA00005336"/>
    </source>
</evidence>
<comment type="caution">
    <text evidence="5">The sequence shown here is derived from an EMBL/GenBank/DDBJ whole genome shotgun (WGS) entry which is preliminary data.</text>
</comment>
<gene>
    <name evidence="5" type="ORF">HMPREF9195_02021</name>
</gene>
<dbReference type="GO" id="GO:0005975">
    <property type="term" value="P:carbohydrate metabolic process"/>
    <property type="evidence" value="ECO:0007669"/>
    <property type="project" value="InterPro"/>
</dbReference>
<comment type="similarity">
    <text evidence="1">Belongs to the glycosyl hydrolase 3 family.</text>
</comment>
<name>A0AA87NL36_TREMD</name>
<sequence length="523" mass="56077">MNSTILTEYIGQMFACGFPGTEMPEDFIALVKKYKVGNVILFKHNITSLAQLKTLCADIQTLITAETGHPAFITIDQEGGAVSRLAEDYYNVPGAMALAATGDEMNAYTAGKITGEILHAHGVNFDLSPVLDVNSNPHNPVIGVRSYGDDPTLVGRYGLQMVRGLTAGGVLSTAKHFPGHGDTSVDSHLTLPTVRKSRAELEEMEIAPFAQVIKTGLLPAVTISHILFPAIDKQFPATISKKIVTGLLKEKLGFSGLVISDCMEMKAMQTYFGTAESAAAAINAGIELIFISHTIPTACAAIETVTRACAEKQISVATIEQAAGKIIDLKKQFKPAQPLSEKTMEEYRKTIASLRRKTLTGYHLPESGFPNLGSKPFFTGPQPFIVTNASNDVDNSISFARSMQTAFGGVGIDTSIDPDEAEIARIVAQAESATGIAAASYNGHVKQGQLKLIQALARLHKPMIAVALRNPYDLGCLPDNVCGLAAYEYSNTVLSCITEMLKTNAKPEGHFSVAIPEIILKYL</sequence>
<reference evidence="5 6" key="1">
    <citation type="submission" date="2013-04" db="EMBL/GenBank/DDBJ databases">
        <title>The Genome Sequence of Treponema medium ATCC 700293.</title>
        <authorList>
            <consortium name="The Broad Institute Genomics Platform"/>
            <person name="Earl A."/>
            <person name="Ward D."/>
            <person name="Feldgarden M."/>
            <person name="Gevers D."/>
            <person name="Leonetti C."/>
            <person name="Blanton J.M."/>
            <person name="Dewhirst F.E."/>
            <person name="Izard J."/>
            <person name="Walker B."/>
            <person name="Young S."/>
            <person name="Zeng Q."/>
            <person name="Gargeya S."/>
            <person name="Fitzgerald M."/>
            <person name="Haas B."/>
            <person name="Abouelleil A."/>
            <person name="Allen A.W."/>
            <person name="Alvarado L."/>
            <person name="Arachchi H.M."/>
            <person name="Berlin A.M."/>
            <person name="Chapman S.B."/>
            <person name="Gainer-Dewar J."/>
            <person name="Goldberg J."/>
            <person name="Griggs A."/>
            <person name="Gujja S."/>
            <person name="Hansen M."/>
            <person name="Howarth C."/>
            <person name="Imamovic A."/>
            <person name="Ireland A."/>
            <person name="Larimer J."/>
            <person name="McCowan C."/>
            <person name="Murphy C."/>
            <person name="Pearson M."/>
            <person name="Poon T.W."/>
            <person name="Priest M."/>
            <person name="Roberts A."/>
            <person name="Saif S."/>
            <person name="Shea T."/>
            <person name="Sisk P."/>
            <person name="Sykes S."/>
            <person name="Wortman J."/>
            <person name="Nusbaum C."/>
            <person name="Birren B."/>
        </authorList>
    </citation>
    <scope>NUCLEOTIDE SEQUENCE [LARGE SCALE GENOMIC DNA]</scope>
    <source>
        <strain evidence="5 6">ATCC 700293</strain>
    </source>
</reference>